<name>A0ABD3RY07_9STRA</name>
<sequence length="124" mass="13975">MRRLLTSIVSGRGAKDDDFTRRSTKSDDDVDDEYSRLYLHVGPCGDYWTGRSIFAAKHLQPGYVKSVELDKSLDVDVLLELLEEEDNGDDGGGDASWTRMIYDEGTLPSDLIDRARVRKGEKMT</sequence>
<organism evidence="1 2">
    <name type="scientific">Cyclostephanos tholiformis</name>
    <dbReference type="NCBI Taxonomy" id="382380"/>
    <lineage>
        <taxon>Eukaryota</taxon>
        <taxon>Sar</taxon>
        <taxon>Stramenopiles</taxon>
        <taxon>Ochrophyta</taxon>
        <taxon>Bacillariophyta</taxon>
        <taxon>Coscinodiscophyceae</taxon>
        <taxon>Thalassiosirophycidae</taxon>
        <taxon>Stephanodiscales</taxon>
        <taxon>Stephanodiscaceae</taxon>
        <taxon>Cyclostephanos</taxon>
    </lineage>
</organism>
<evidence type="ECO:0000313" key="1">
    <source>
        <dbReference type="EMBL" id="KAL3817072.1"/>
    </source>
</evidence>
<dbReference type="EMBL" id="JALLPB020000120">
    <property type="protein sequence ID" value="KAL3817072.1"/>
    <property type="molecule type" value="Genomic_DNA"/>
</dbReference>
<accession>A0ABD3RY07</accession>
<dbReference type="AlphaFoldDB" id="A0ABD3RY07"/>
<reference evidence="1 2" key="1">
    <citation type="submission" date="2024-10" db="EMBL/GenBank/DDBJ databases">
        <title>Updated reference genomes for cyclostephanoid diatoms.</title>
        <authorList>
            <person name="Roberts W.R."/>
            <person name="Alverson A.J."/>
        </authorList>
    </citation>
    <scope>NUCLEOTIDE SEQUENCE [LARGE SCALE GENOMIC DNA]</scope>
    <source>
        <strain evidence="1 2">AJA228-03</strain>
    </source>
</reference>
<evidence type="ECO:0000313" key="2">
    <source>
        <dbReference type="Proteomes" id="UP001530377"/>
    </source>
</evidence>
<dbReference type="Proteomes" id="UP001530377">
    <property type="component" value="Unassembled WGS sequence"/>
</dbReference>
<gene>
    <name evidence="1" type="ORF">ACHAXA_000122</name>
</gene>
<comment type="caution">
    <text evidence="1">The sequence shown here is derived from an EMBL/GenBank/DDBJ whole genome shotgun (WGS) entry which is preliminary data.</text>
</comment>
<protein>
    <submittedName>
        <fullName evidence="1">Uncharacterized protein</fullName>
    </submittedName>
</protein>
<keyword evidence="2" id="KW-1185">Reference proteome</keyword>
<proteinExistence type="predicted"/>